<evidence type="ECO:0000313" key="4">
    <source>
        <dbReference type="Proteomes" id="UP000824162"/>
    </source>
</evidence>
<dbReference type="AlphaFoldDB" id="A0A9D1PSY4"/>
<protein>
    <submittedName>
        <fullName evidence="3">Septum formation initiator family protein</fullName>
    </submittedName>
</protein>
<dbReference type="Pfam" id="PF04977">
    <property type="entry name" value="DivIC"/>
    <property type="match status" value="1"/>
</dbReference>
<accession>A0A9D1PSY4</accession>
<name>A0A9D1PSY4_9FIRM</name>
<sequence length="126" mass="14538">MRRRQRNIDRNLVSVGAGVRNKTVSTIKKTGRVKLNFKRLFVCVGLFAFCIYFLCVMVSQQQVLNRKNKEIAEISEQISIANSETERLRGELESVNDPEYLERMAREKLGLTVPNERVFVDKNSSN</sequence>
<keyword evidence="2" id="KW-1133">Transmembrane helix</keyword>
<comment type="caution">
    <text evidence="3">The sequence shown here is derived from an EMBL/GenBank/DDBJ whole genome shotgun (WGS) entry which is preliminary data.</text>
</comment>
<keyword evidence="2" id="KW-0472">Membrane</keyword>
<feature type="coiled-coil region" evidence="1">
    <location>
        <begin position="57"/>
        <end position="91"/>
    </location>
</feature>
<evidence type="ECO:0000313" key="3">
    <source>
        <dbReference type="EMBL" id="HIV86354.1"/>
    </source>
</evidence>
<reference evidence="3" key="2">
    <citation type="submission" date="2021-04" db="EMBL/GenBank/DDBJ databases">
        <authorList>
            <person name="Gilroy R."/>
        </authorList>
    </citation>
    <scope>NUCLEOTIDE SEQUENCE</scope>
    <source>
        <strain evidence="3">5790</strain>
    </source>
</reference>
<dbReference type="EMBL" id="DXIJ01000127">
    <property type="protein sequence ID" value="HIV86354.1"/>
    <property type="molecule type" value="Genomic_DNA"/>
</dbReference>
<evidence type="ECO:0000256" key="2">
    <source>
        <dbReference type="SAM" id="Phobius"/>
    </source>
</evidence>
<feature type="transmembrane region" description="Helical" evidence="2">
    <location>
        <begin position="40"/>
        <end position="59"/>
    </location>
</feature>
<keyword evidence="1" id="KW-0175">Coiled coil</keyword>
<evidence type="ECO:0000256" key="1">
    <source>
        <dbReference type="SAM" id="Coils"/>
    </source>
</evidence>
<reference evidence="3" key="1">
    <citation type="journal article" date="2021" name="PeerJ">
        <title>Extensive microbial diversity within the chicken gut microbiome revealed by metagenomics and culture.</title>
        <authorList>
            <person name="Gilroy R."/>
            <person name="Ravi A."/>
            <person name="Getino M."/>
            <person name="Pursley I."/>
            <person name="Horton D.L."/>
            <person name="Alikhan N.F."/>
            <person name="Baker D."/>
            <person name="Gharbi K."/>
            <person name="Hall N."/>
            <person name="Watson M."/>
            <person name="Adriaenssens E.M."/>
            <person name="Foster-Nyarko E."/>
            <person name="Jarju S."/>
            <person name="Secka A."/>
            <person name="Antonio M."/>
            <person name="Oren A."/>
            <person name="Chaudhuri R.R."/>
            <person name="La Ragione R."/>
            <person name="Hildebrand F."/>
            <person name="Pallen M.J."/>
        </authorList>
    </citation>
    <scope>NUCLEOTIDE SEQUENCE</scope>
    <source>
        <strain evidence="3">5790</strain>
    </source>
</reference>
<keyword evidence="2" id="KW-0812">Transmembrane</keyword>
<organism evidence="3 4">
    <name type="scientific">Candidatus Monoglobus merdigallinarum</name>
    <dbReference type="NCBI Taxonomy" id="2838698"/>
    <lineage>
        <taxon>Bacteria</taxon>
        <taxon>Bacillati</taxon>
        <taxon>Bacillota</taxon>
        <taxon>Clostridia</taxon>
        <taxon>Monoglobales</taxon>
        <taxon>Monoglobaceae</taxon>
        <taxon>Monoglobus</taxon>
    </lineage>
</organism>
<proteinExistence type="predicted"/>
<dbReference type="Proteomes" id="UP000824162">
    <property type="component" value="Unassembled WGS sequence"/>
</dbReference>
<dbReference type="InterPro" id="IPR007060">
    <property type="entry name" value="FtsL/DivIC"/>
</dbReference>
<gene>
    <name evidence="3" type="ORF">H9900_06060</name>
</gene>